<evidence type="ECO:0000256" key="2">
    <source>
        <dbReference type="ARBA" id="ARBA00011881"/>
    </source>
</evidence>
<dbReference type="PROSITE" id="PS00061">
    <property type="entry name" value="ADH_SHORT"/>
    <property type="match status" value="1"/>
</dbReference>
<dbReference type="eggNOG" id="COG1028">
    <property type="taxonomic scope" value="Bacteria"/>
</dbReference>
<dbReference type="SUPFAM" id="SSF51735">
    <property type="entry name" value="NAD(P)-binding Rossmann-fold domains"/>
    <property type="match status" value="1"/>
</dbReference>
<name>A0A0B0IJ61_9BACI</name>
<dbReference type="NCBIfam" id="NF009466">
    <property type="entry name" value="PRK12826.1-2"/>
    <property type="match status" value="1"/>
</dbReference>
<evidence type="ECO:0000256" key="3">
    <source>
        <dbReference type="ARBA" id="ARBA00023002"/>
    </source>
</evidence>
<sequence length="253" mass="26654">MIDLKGKRALVTGGGTGIGRGIALSLAEAGADVVVHYGSNKKGAEEVVELIKARGQKALAVQGDVLIKKEVVSFMGEATTFFQQRLDILVNNAGHLVQRASIEEMPEELWHKIFDVNVTSAFLVSQQAISFMKENGGKIINMTSIAAHNGGGPGAAAYAASKAAVLTFSKALAKELASYNITVNAVSPGFIGNTPFHDTFTTKEGRTNAVKGIPLQREGNPADVAGAVLYLASDLADYLTGETIEINGGMFMR</sequence>
<dbReference type="RefSeq" id="WP_034626201.1">
    <property type="nucleotide sequence ID" value="NZ_JRJU01000003.1"/>
</dbReference>
<dbReference type="FunFam" id="3.40.50.720:FF:000084">
    <property type="entry name" value="Short-chain dehydrogenase reductase"/>
    <property type="match status" value="1"/>
</dbReference>
<keyword evidence="5" id="KW-1185">Reference proteome</keyword>
<dbReference type="AlphaFoldDB" id="A0A0B0IJ61"/>
<reference evidence="4 5" key="1">
    <citation type="submission" date="2014-09" db="EMBL/GenBank/DDBJ databases">
        <title>Genome sequencing and annotation of Bacillus Okhensis strain Kh10-101T.</title>
        <authorList>
            <person name="Prakash J.S."/>
        </authorList>
    </citation>
    <scope>NUCLEOTIDE SEQUENCE [LARGE SCALE GENOMIC DNA]</scope>
    <source>
        <strain evidence="5">Kh10-101T</strain>
    </source>
</reference>
<organism evidence="4 5">
    <name type="scientific">Halalkalibacter okhensis</name>
    <dbReference type="NCBI Taxonomy" id="333138"/>
    <lineage>
        <taxon>Bacteria</taxon>
        <taxon>Bacillati</taxon>
        <taxon>Bacillota</taxon>
        <taxon>Bacilli</taxon>
        <taxon>Bacillales</taxon>
        <taxon>Bacillaceae</taxon>
        <taxon>Halalkalibacter</taxon>
    </lineage>
</organism>
<dbReference type="InterPro" id="IPR002347">
    <property type="entry name" value="SDR_fam"/>
</dbReference>
<dbReference type="EMBL" id="JRJU01000003">
    <property type="protein sequence ID" value="KHF41325.1"/>
    <property type="molecule type" value="Genomic_DNA"/>
</dbReference>
<dbReference type="GO" id="GO:0016491">
    <property type="term" value="F:oxidoreductase activity"/>
    <property type="evidence" value="ECO:0007669"/>
    <property type="project" value="UniProtKB-KW"/>
</dbReference>
<dbReference type="GO" id="GO:0008206">
    <property type="term" value="P:bile acid metabolic process"/>
    <property type="evidence" value="ECO:0007669"/>
    <property type="project" value="UniProtKB-ARBA"/>
</dbReference>
<dbReference type="Pfam" id="PF13561">
    <property type="entry name" value="adh_short_C2"/>
    <property type="match status" value="1"/>
</dbReference>
<comment type="subunit">
    <text evidence="2">Homotetramer.</text>
</comment>
<dbReference type="PRINTS" id="PR00080">
    <property type="entry name" value="SDRFAMILY"/>
</dbReference>
<dbReference type="Proteomes" id="UP000030832">
    <property type="component" value="Unassembled WGS sequence"/>
</dbReference>
<gene>
    <name evidence="4" type="ORF">LQ50_03565</name>
</gene>
<dbReference type="Gene3D" id="3.40.50.720">
    <property type="entry name" value="NAD(P)-binding Rossmann-like Domain"/>
    <property type="match status" value="1"/>
</dbReference>
<comment type="caution">
    <text evidence="4">The sequence shown here is derived from an EMBL/GenBank/DDBJ whole genome shotgun (WGS) entry which is preliminary data.</text>
</comment>
<evidence type="ECO:0000256" key="1">
    <source>
        <dbReference type="ARBA" id="ARBA00006484"/>
    </source>
</evidence>
<protein>
    <submittedName>
        <fullName evidence="4">Oxidoreductase</fullName>
    </submittedName>
</protein>
<dbReference type="InterPro" id="IPR020904">
    <property type="entry name" value="Sc_DH/Rdtase_CS"/>
</dbReference>
<accession>A0A0B0IJ61</accession>
<dbReference type="InterPro" id="IPR036291">
    <property type="entry name" value="NAD(P)-bd_dom_sf"/>
</dbReference>
<comment type="similarity">
    <text evidence="1">Belongs to the short-chain dehydrogenases/reductases (SDR) family.</text>
</comment>
<evidence type="ECO:0000313" key="4">
    <source>
        <dbReference type="EMBL" id="KHF41325.1"/>
    </source>
</evidence>
<dbReference type="PRINTS" id="PR00081">
    <property type="entry name" value="GDHRDH"/>
</dbReference>
<dbReference type="STRING" id="333138.LQ50_03565"/>
<evidence type="ECO:0000313" key="5">
    <source>
        <dbReference type="Proteomes" id="UP000030832"/>
    </source>
</evidence>
<dbReference type="PANTHER" id="PTHR43639:SF1">
    <property type="entry name" value="SHORT-CHAIN DEHYDROGENASE_REDUCTASE FAMILY PROTEIN"/>
    <property type="match status" value="1"/>
</dbReference>
<keyword evidence="3" id="KW-0560">Oxidoreductase</keyword>
<dbReference type="PANTHER" id="PTHR43639">
    <property type="entry name" value="OXIDOREDUCTASE, SHORT-CHAIN DEHYDROGENASE/REDUCTASE FAMILY (AFU_ORTHOLOGUE AFUA_5G02870)"/>
    <property type="match status" value="1"/>
</dbReference>
<proteinExistence type="inferred from homology"/>
<dbReference type="OrthoDB" id="9803333at2"/>
<dbReference type="NCBIfam" id="NF005559">
    <property type="entry name" value="PRK07231.1"/>
    <property type="match status" value="1"/>
</dbReference>